<dbReference type="InterPro" id="IPR026590">
    <property type="entry name" value="Ssirtuin_cat_dom"/>
</dbReference>
<dbReference type="PANTHER" id="PTHR11085:SF10">
    <property type="entry name" value="NAD-DEPENDENT PROTEIN DEACYLASE SIRTUIN-5, MITOCHONDRIAL-RELATED"/>
    <property type="match status" value="1"/>
</dbReference>
<gene>
    <name evidence="6" type="ORF">FC32_GL000708</name>
</gene>
<dbReference type="GO" id="GO:0046872">
    <property type="term" value="F:metal ion binding"/>
    <property type="evidence" value="ECO:0007669"/>
    <property type="project" value="UniProtKB-KW"/>
</dbReference>
<evidence type="ECO:0000256" key="3">
    <source>
        <dbReference type="ARBA" id="ARBA00023027"/>
    </source>
</evidence>
<dbReference type="EMBL" id="AZFT01000053">
    <property type="protein sequence ID" value="KRL83454.1"/>
    <property type="molecule type" value="Genomic_DNA"/>
</dbReference>
<keyword evidence="2" id="KW-0808">Transferase</keyword>
<evidence type="ECO:0000313" key="7">
    <source>
        <dbReference type="Proteomes" id="UP000051324"/>
    </source>
</evidence>
<proteinExistence type="predicted"/>
<dbReference type="Pfam" id="PF02146">
    <property type="entry name" value="SIR2"/>
    <property type="match status" value="1"/>
</dbReference>
<dbReference type="InterPro" id="IPR050134">
    <property type="entry name" value="NAD-dep_sirtuin_deacylases"/>
</dbReference>
<accession>A0A0R1TRE6</accession>
<evidence type="ECO:0000256" key="4">
    <source>
        <dbReference type="PROSITE-ProRule" id="PRU00236"/>
    </source>
</evidence>
<dbReference type="InterPro" id="IPR029035">
    <property type="entry name" value="DHS-like_NAD/FAD-binding_dom"/>
</dbReference>
<dbReference type="InterPro" id="IPR003000">
    <property type="entry name" value="Sirtuin"/>
</dbReference>
<feature type="binding site" evidence="4">
    <location>
        <position position="175"/>
    </location>
    <ligand>
        <name>Zn(2+)</name>
        <dbReference type="ChEBI" id="CHEBI:29105"/>
    </ligand>
</feature>
<evidence type="ECO:0000259" key="5">
    <source>
        <dbReference type="PROSITE" id="PS50305"/>
    </source>
</evidence>
<feature type="binding site" evidence="4">
    <location>
        <position position="144"/>
    </location>
    <ligand>
        <name>Zn(2+)</name>
        <dbReference type="ChEBI" id="CHEBI:29105"/>
    </ligand>
</feature>
<dbReference type="PANTHER" id="PTHR11085">
    <property type="entry name" value="NAD-DEPENDENT PROTEIN DEACYLASE SIRTUIN-5, MITOCHONDRIAL-RELATED"/>
    <property type="match status" value="1"/>
</dbReference>
<comment type="caution">
    <text evidence="4">Lacks conserved residue(s) required for the propagation of feature annotation.</text>
</comment>
<dbReference type="GO" id="GO:0070403">
    <property type="term" value="F:NAD+ binding"/>
    <property type="evidence" value="ECO:0007669"/>
    <property type="project" value="InterPro"/>
</dbReference>
<evidence type="ECO:0000256" key="2">
    <source>
        <dbReference type="ARBA" id="ARBA00022679"/>
    </source>
</evidence>
<dbReference type="EC" id="2.3.1.286" evidence="1"/>
<feature type="binding site" evidence="4">
    <location>
        <position position="178"/>
    </location>
    <ligand>
        <name>Zn(2+)</name>
        <dbReference type="ChEBI" id="CHEBI:29105"/>
    </ligand>
</feature>
<dbReference type="PROSITE" id="PS50305">
    <property type="entry name" value="SIRTUIN"/>
    <property type="match status" value="1"/>
</dbReference>
<feature type="binding site" evidence="4">
    <location>
        <position position="140"/>
    </location>
    <ligand>
        <name>Zn(2+)</name>
        <dbReference type="ChEBI" id="CHEBI:29105"/>
    </ligand>
</feature>
<keyword evidence="3" id="KW-0520">NAD</keyword>
<dbReference type="PATRIC" id="fig|1423724.4.peg.747"/>
<dbReference type="AlphaFoldDB" id="A0A0R1TRE6"/>
<evidence type="ECO:0000256" key="1">
    <source>
        <dbReference type="ARBA" id="ARBA00012928"/>
    </source>
</evidence>
<keyword evidence="4" id="KW-0479">Metal-binding</keyword>
<dbReference type="GO" id="GO:0017136">
    <property type="term" value="F:histone deacetylase activity, NAD-dependent"/>
    <property type="evidence" value="ECO:0007669"/>
    <property type="project" value="TreeGrafter"/>
</dbReference>
<dbReference type="Proteomes" id="UP000051324">
    <property type="component" value="Unassembled WGS sequence"/>
</dbReference>
<organism evidence="6 7">
    <name type="scientific">Ligilactobacillus apodemi DSM 16634 = JCM 16172</name>
    <dbReference type="NCBI Taxonomy" id="1423724"/>
    <lineage>
        <taxon>Bacteria</taxon>
        <taxon>Bacillati</taxon>
        <taxon>Bacillota</taxon>
        <taxon>Bacilli</taxon>
        <taxon>Lactobacillales</taxon>
        <taxon>Lactobacillaceae</taxon>
        <taxon>Ligilactobacillus</taxon>
    </lineage>
</organism>
<keyword evidence="7" id="KW-1185">Reference proteome</keyword>
<reference evidence="6 7" key="1">
    <citation type="journal article" date="2015" name="Genome Announc.">
        <title>Expanding the biotechnology potential of lactobacilli through comparative genomics of 213 strains and associated genera.</title>
        <authorList>
            <person name="Sun Z."/>
            <person name="Harris H.M."/>
            <person name="McCann A."/>
            <person name="Guo C."/>
            <person name="Argimon S."/>
            <person name="Zhang W."/>
            <person name="Yang X."/>
            <person name="Jeffery I.B."/>
            <person name="Cooney J.C."/>
            <person name="Kagawa T.F."/>
            <person name="Liu W."/>
            <person name="Song Y."/>
            <person name="Salvetti E."/>
            <person name="Wrobel A."/>
            <person name="Rasinkangas P."/>
            <person name="Parkhill J."/>
            <person name="Rea M.C."/>
            <person name="O'Sullivan O."/>
            <person name="Ritari J."/>
            <person name="Douillard F.P."/>
            <person name="Paul Ross R."/>
            <person name="Yang R."/>
            <person name="Briner A.E."/>
            <person name="Felis G.E."/>
            <person name="de Vos W.M."/>
            <person name="Barrangou R."/>
            <person name="Klaenhammer T.R."/>
            <person name="Caufield P.W."/>
            <person name="Cui Y."/>
            <person name="Zhang H."/>
            <person name="O'Toole P.W."/>
        </authorList>
    </citation>
    <scope>NUCLEOTIDE SEQUENCE [LARGE SCALE GENOMIC DNA]</scope>
    <source>
        <strain evidence="6 7">DSM 16634</strain>
    </source>
</reference>
<dbReference type="Gene3D" id="3.40.50.1220">
    <property type="entry name" value="TPP-binding domain"/>
    <property type="match status" value="1"/>
</dbReference>
<feature type="domain" description="Deacetylase sirtuin-type" evidence="5">
    <location>
        <begin position="3"/>
        <end position="282"/>
    </location>
</feature>
<name>A0A0R1TRE6_9LACO</name>
<comment type="caution">
    <text evidence="6">The sequence shown here is derived from an EMBL/GenBank/DDBJ whole genome shotgun (WGS) entry which is preliminary data.</text>
</comment>
<dbReference type="SUPFAM" id="SSF52467">
    <property type="entry name" value="DHS-like NAD/FAD-binding domain"/>
    <property type="match status" value="1"/>
</dbReference>
<evidence type="ECO:0000313" key="6">
    <source>
        <dbReference type="EMBL" id="KRL83454.1"/>
    </source>
</evidence>
<protein>
    <recommendedName>
        <fullName evidence="1">protein acetyllysine N-acetyltransferase</fullName>
        <ecNumber evidence="1">2.3.1.286</ecNumber>
    </recommendedName>
</protein>
<dbReference type="OrthoDB" id="394960at2"/>
<sequence>MTKKSTKNSLAEVKEFIEDADVILIGIGAGMSAAAGLQYFGPRFEKHFADFKDKYGITDMYSGGFYPFQTKEEYWAWWSRHVYINRYKPKALKPYLDLLKLVKDKNYFVLTTNVDHQTQKAGFDKERLFYTQGDYGLFQCSVPCHNETYDNEAIIKKMVEQQKDMKIPTELIPKCPKCGADMTMNLRIDNRFVEDEGWHKAQARYEKFLAENEQKKIVYLELGVGMNTPGIIKYPFLQMTSQNPQAEFITFNAQRFEYPVQLEPQIIQIVGDIAENLSELVN</sequence>
<dbReference type="eggNOG" id="COG0846">
    <property type="taxonomic scope" value="Bacteria"/>
</dbReference>
<dbReference type="STRING" id="1423724.FC32_GL000708"/>
<keyword evidence="4" id="KW-0862">Zinc</keyword>
<dbReference type="RefSeq" id="WP_025086571.1">
    <property type="nucleotide sequence ID" value="NZ_AZFT01000053.1"/>
</dbReference>